<comment type="similarity">
    <text evidence="1">Belongs to the ABC transporter superfamily.</text>
</comment>
<evidence type="ECO:0000256" key="2">
    <source>
        <dbReference type="ARBA" id="ARBA00022448"/>
    </source>
</evidence>
<proteinExistence type="inferred from homology"/>
<dbReference type="InterPro" id="IPR017871">
    <property type="entry name" value="ABC_transporter-like_CS"/>
</dbReference>
<comment type="caution">
    <text evidence="6">The sequence shown here is derived from an EMBL/GenBank/DDBJ whole genome shotgun (WGS) entry which is preliminary data.</text>
</comment>
<dbReference type="InterPro" id="IPR003593">
    <property type="entry name" value="AAA+_ATPase"/>
</dbReference>
<dbReference type="Pfam" id="PF00005">
    <property type="entry name" value="ABC_tran"/>
    <property type="match status" value="1"/>
</dbReference>
<dbReference type="EMBL" id="LVHI01000001">
    <property type="protein sequence ID" value="OAK57278.1"/>
    <property type="molecule type" value="Genomic_DNA"/>
</dbReference>
<dbReference type="GO" id="GO:0016887">
    <property type="term" value="F:ATP hydrolysis activity"/>
    <property type="evidence" value="ECO:0007669"/>
    <property type="project" value="InterPro"/>
</dbReference>
<dbReference type="GO" id="GO:0005524">
    <property type="term" value="F:ATP binding"/>
    <property type="evidence" value="ECO:0007669"/>
    <property type="project" value="UniProtKB-KW"/>
</dbReference>
<organism evidence="6 7">
    <name type="scientific">Rhodococcoides kyotonense</name>
    <dbReference type="NCBI Taxonomy" id="398843"/>
    <lineage>
        <taxon>Bacteria</taxon>
        <taxon>Bacillati</taxon>
        <taxon>Actinomycetota</taxon>
        <taxon>Actinomycetes</taxon>
        <taxon>Mycobacteriales</taxon>
        <taxon>Nocardiaceae</taxon>
        <taxon>Rhodococcoides</taxon>
    </lineage>
</organism>
<dbReference type="PROSITE" id="PS50893">
    <property type="entry name" value="ABC_TRANSPORTER_2"/>
    <property type="match status" value="1"/>
</dbReference>
<dbReference type="InterPro" id="IPR003439">
    <property type="entry name" value="ABC_transporter-like_ATP-bd"/>
</dbReference>
<name>A0A177YQJ4_9NOCA</name>
<evidence type="ECO:0000256" key="1">
    <source>
        <dbReference type="ARBA" id="ARBA00005417"/>
    </source>
</evidence>
<keyword evidence="3" id="KW-0547">Nucleotide-binding</keyword>
<gene>
    <name evidence="6" type="ORF">A3K89_00150</name>
</gene>
<dbReference type="Gene3D" id="3.40.50.300">
    <property type="entry name" value="P-loop containing nucleotide triphosphate hydrolases"/>
    <property type="match status" value="1"/>
</dbReference>
<dbReference type="RefSeq" id="WP_068420426.1">
    <property type="nucleotide sequence ID" value="NZ_LVHI01000001.1"/>
</dbReference>
<evidence type="ECO:0000256" key="4">
    <source>
        <dbReference type="ARBA" id="ARBA00022840"/>
    </source>
</evidence>
<reference evidence="6 7" key="1">
    <citation type="submission" date="2016-03" db="EMBL/GenBank/DDBJ databases">
        <title>Genome sequence of Rhodococcus kyotonensis KB10.</title>
        <authorList>
            <person name="Jeong H."/>
            <person name="Hong C.E."/>
            <person name="Jo S.H."/>
            <person name="Park J.M."/>
        </authorList>
    </citation>
    <scope>NUCLEOTIDE SEQUENCE [LARGE SCALE GENOMIC DNA]</scope>
    <source>
        <strain evidence="6 7">KB10</strain>
    </source>
</reference>
<evidence type="ECO:0000259" key="5">
    <source>
        <dbReference type="PROSITE" id="PS50893"/>
    </source>
</evidence>
<dbReference type="AlphaFoldDB" id="A0A177YQJ4"/>
<dbReference type="InterPro" id="IPR050319">
    <property type="entry name" value="ABC_transp_ATP-bind"/>
</dbReference>
<dbReference type="InterPro" id="IPR027417">
    <property type="entry name" value="P-loop_NTPase"/>
</dbReference>
<accession>A0A177YQJ4</accession>
<dbReference type="SMART" id="SM00382">
    <property type="entry name" value="AAA"/>
    <property type="match status" value="1"/>
</dbReference>
<dbReference type="PROSITE" id="PS00211">
    <property type="entry name" value="ABC_TRANSPORTER_1"/>
    <property type="match status" value="1"/>
</dbReference>
<dbReference type="Proteomes" id="UP000077519">
    <property type="component" value="Unassembled WGS sequence"/>
</dbReference>
<protein>
    <submittedName>
        <fullName evidence="6">ABC transporter</fullName>
    </submittedName>
</protein>
<evidence type="ECO:0000313" key="7">
    <source>
        <dbReference type="Proteomes" id="UP000077519"/>
    </source>
</evidence>
<evidence type="ECO:0000256" key="3">
    <source>
        <dbReference type="ARBA" id="ARBA00022741"/>
    </source>
</evidence>
<dbReference type="GO" id="GO:0055085">
    <property type="term" value="P:transmembrane transport"/>
    <property type="evidence" value="ECO:0007669"/>
    <property type="project" value="UniProtKB-ARBA"/>
</dbReference>
<dbReference type="CDD" id="cd03257">
    <property type="entry name" value="ABC_NikE_OppD_transporters"/>
    <property type="match status" value="1"/>
</dbReference>
<dbReference type="PANTHER" id="PTHR43776">
    <property type="entry name" value="TRANSPORT ATP-BINDING PROTEIN"/>
    <property type="match status" value="1"/>
</dbReference>
<dbReference type="PANTHER" id="PTHR43776:SF7">
    <property type="entry name" value="D,D-DIPEPTIDE TRANSPORT ATP-BINDING PROTEIN DDPF-RELATED"/>
    <property type="match status" value="1"/>
</dbReference>
<evidence type="ECO:0000313" key="6">
    <source>
        <dbReference type="EMBL" id="OAK57278.1"/>
    </source>
</evidence>
<keyword evidence="4" id="KW-0067">ATP-binding</keyword>
<keyword evidence="2" id="KW-0813">Transport</keyword>
<dbReference type="SUPFAM" id="SSF52540">
    <property type="entry name" value="P-loop containing nucleoside triphosphate hydrolases"/>
    <property type="match status" value="1"/>
</dbReference>
<feature type="domain" description="ABC transporter" evidence="5">
    <location>
        <begin position="11"/>
        <end position="259"/>
    </location>
</feature>
<keyword evidence="7" id="KW-1185">Reference proteome</keyword>
<sequence>MIEPDFADPLIAVRDLRKVYKVRGDKKAATEFVAVDSISFDIAKGETYGLIGESGSGKTTTGRMVLALEKATSGSVHFEGNDITTMSELDMRRYRKRMQIVFQDSGSAFNPRRSVGAQIGFALERFRMADKGEIRSRVLDMLSRVGMEAAHYDRYIHEFSGGQRQRLGIARALITDPDFLVLDEPTAALDVSVQAQILNLLKDLQQERDLTMLLITHNLALVEHMCDHAGVLDHGTLVESGPVDDLLTTPETAITRALVDAVLEPAAVAS</sequence>